<proteinExistence type="predicted"/>
<keyword evidence="5" id="KW-0812">Transmembrane</keyword>
<feature type="transmembrane region" description="Helical" evidence="5">
    <location>
        <begin position="197"/>
        <end position="220"/>
    </location>
</feature>
<evidence type="ECO:0000256" key="4">
    <source>
        <dbReference type="SAM" id="Coils"/>
    </source>
</evidence>
<keyword evidence="1" id="KW-0808">Transferase</keyword>
<evidence type="ECO:0000259" key="6">
    <source>
        <dbReference type="Pfam" id="PF07695"/>
    </source>
</evidence>
<feature type="transmembrane region" description="Helical" evidence="5">
    <location>
        <begin position="264"/>
        <end position="283"/>
    </location>
</feature>
<gene>
    <name evidence="9" type="ORF">AWR27_07495</name>
</gene>
<feature type="transmembrane region" description="Helical" evidence="5">
    <location>
        <begin position="361"/>
        <end position="383"/>
    </location>
</feature>
<feature type="domain" description="Signal transduction histidine kinase subgroup 3 dimerisation and phosphoacceptor" evidence="8">
    <location>
        <begin position="452"/>
        <end position="512"/>
    </location>
</feature>
<dbReference type="InterPro" id="IPR011622">
    <property type="entry name" value="7TMR_DISM_rcpt_extracell_dom2"/>
</dbReference>
<feature type="transmembrane region" description="Helical" evidence="5">
    <location>
        <begin position="232"/>
        <end position="252"/>
    </location>
</feature>
<sequence>MKPARCFWLLLLLTHWAGGQPGRRPPITLATYQSGTSGEVSLRGHLCHLVDSTGRLSVRDVVAQQRAGRFMRLTSTTNRQDFGVNNTDVHWLFFELQAPANVARPIRLMLDIEYANLDELELLAVRGEQIERLGLTGDQRSYDHRPYPNNNSVFPIELRAGERIGYYLRVKQPHAILSFFVRLWYRPAFVAHDRSEYLLWGLFIGIVCIILVLNFVLLAALRDWIYAWYNGFVHFMTMHLFTDAGLSFQYLWPNVPRLNDFLPVYLYIWAAMLCQTTFMQYFIRQNRHNSRVFRYVMAFKWVVLLALLTAIAVPLTGWPGYQTYYYRLVSSATSGFVLIVTGLTVLSLVEASQRSDTERMVRLYGYALVIQFVGYLAAAIINFCQARGWPLPFDVETYVILGIILLFDLIFFTYGLTYRYRQAKERNQQLELNLLTNRQQAQQRVITSLEDEHRRLAQDLHDDLGPLLATTKGYLSLLSRANPQPLLQRAQMLIDEAADELRTLAHQLLPRSLGRGELPDVLAEAAYKVGRRGVPVQFVGIGTVRPLGGQREQLLFSMATQLMRHARHRAEVTEVTVQLLYHDSRVNLSVEDDGRSGRLSEADEANLQAKANLLKADLFIDATDAGNSIMVSLPFDKPVPA</sequence>
<feature type="transmembrane region" description="Helical" evidence="5">
    <location>
        <begin position="395"/>
        <end position="416"/>
    </location>
</feature>
<organism evidence="9 10">
    <name type="scientific">Spirosoma montaniterrae</name>
    <dbReference type="NCBI Taxonomy" id="1178516"/>
    <lineage>
        <taxon>Bacteria</taxon>
        <taxon>Pseudomonadati</taxon>
        <taxon>Bacteroidota</taxon>
        <taxon>Cytophagia</taxon>
        <taxon>Cytophagales</taxon>
        <taxon>Cytophagaceae</taxon>
        <taxon>Spirosoma</taxon>
    </lineage>
</organism>
<dbReference type="STRING" id="1178516.AWR27_07495"/>
<dbReference type="RefSeq" id="WP_077130621.1">
    <property type="nucleotide sequence ID" value="NZ_CP014263.1"/>
</dbReference>
<accession>A0A1P9WUZ4</accession>
<dbReference type="GO" id="GO:0016020">
    <property type="term" value="C:membrane"/>
    <property type="evidence" value="ECO:0007669"/>
    <property type="project" value="InterPro"/>
</dbReference>
<evidence type="ECO:0000259" key="7">
    <source>
        <dbReference type="Pfam" id="PF07696"/>
    </source>
</evidence>
<feature type="coiled-coil region" evidence="4">
    <location>
        <begin position="420"/>
        <end position="452"/>
    </location>
</feature>
<evidence type="ECO:0000259" key="8">
    <source>
        <dbReference type="Pfam" id="PF07730"/>
    </source>
</evidence>
<protein>
    <recommendedName>
        <fullName evidence="11">Histidine kinase</fullName>
    </recommendedName>
</protein>
<evidence type="ECO:0000313" key="9">
    <source>
        <dbReference type="EMBL" id="AQG79179.1"/>
    </source>
</evidence>
<keyword evidence="2" id="KW-0418">Kinase</keyword>
<evidence type="ECO:0000256" key="5">
    <source>
        <dbReference type="SAM" id="Phobius"/>
    </source>
</evidence>
<dbReference type="Pfam" id="PF07695">
    <property type="entry name" value="7TMR-DISM_7TM"/>
    <property type="match status" value="1"/>
</dbReference>
<dbReference type="OrthoDB" id="613787at2"/>
<keyword evidence="5" id="KW-0472">Membrane</keyword>
<feature type="transmembrane region" description="Helical" evidence="5">
    <location>
        <begin position="295"/>
        <end position="318"/>
    </location>
</feature>
<dbReference type="Pfam" id="PF07730">
    <property type="entry name" value="HisKA_3"/>
    <property type="match status" value="1"/>
</dbReference>
<evidence type="ECO:0000256" key="1">
    <source>
        <dbReference type="ARBA" id="ARBA00022679"/>
    </source>
</evidence>
<keyword evidence="4" id="KW-0175">Coiled coil</keyword>
<dbReference type="GO" id="GO:0046983">
    <property type="term" value="F:protein dimerization activity"/>
    <property type="evidence" value="ECO:0007669"/>
    <property type="project" value="InterPro"/>
</dbReference>
<keyword evidence="5" id="KW-1133">Transmembrane helix</keyword>
<dbReference type="AlphaFoldDB" id="A0A1P9WUZ4"/>
<dbReference type="InterPro" id="IPR011623">
    <property type="entry name" value="7TMR_DISM_rcpt_extracell_dom1"/>
</dbReference>
<feature type="domain" description="7TM-DISM receptor extracellular" evidence="6">
    <location>
        <begin position="196"/>
        <end position="419"/>
    </location>
</feature>
<dbReference type="KEGG" id="smon:AWR27_07495"/>
<evidence type="ECO:0008006" key="11">
    <source>
        <dbReference type="Google" id="ProtNLM"/>
    </source>
</evidence>
<dbReference type="InterPro" id="IPR011712">
    <property type="entry name" value="Sig_transdc_His_kin_sub3_dim/P"/>
</dbReference>
<feature type="transmembrane region" description="Helical" evidence="5">
    <location>
        <begin position="324"/>
        <end position="349"/>
    </location>
</feature>
<keyword evidence="10" id="KW-1185">Reference proteome</keyword>
<dbReference type="InterPro" id="IPR050482">
    <property type="entry name" value="Sensor_HK_TwoCompSys"/>
</dbReference>
<evidence type="ECO:0000256" key="2">
    <source>
        <dbReference type="ARBA" id="ARBA00022777"/>
    </source>
</evidence>
<reference evidence="9 10" key="1">
    <citation type="submission" date="2016-01" db="EMBL/GenBank/DDBJ databases">
        <authorList>
            <person name="Oliw E.H."/>
        </authorList>
    </citation>
    <scope>NUCLEOTIDE SEQUENCE [LARGE SCALE GENOMIC DNA]</scope>
    <source>
        <strain evidence="9 10">DY10</strain>
    </source>
</reference>
<keyword evidence="3" id="KW-0902">Two-component regulatory system</keyword>
<evidence type="ECO:0000313" key="10">
    <source>
        <dbReference type="Proteomes" id="UP000187941"/>
    </source>
</evidence>
<evidence type="ECO:0000256" key="3">
    <source>
        <dbReference type="ARBA" id="ARBA00023012"/>
    </source>
</evidence>
<name>A0A1P9WUZ4_9BACT</name>
<dbReference type="EMBL" id="CP014263">
    <property type="protein sequence ID" value="AQG79179.1"/>
    <property type="molecule type" value="Genomic_DNA"/>
</dbReference>
<dbReference type="PANTHER" id="PTHR24421">
    <property type="entry name" value="NITRATE/NITRITE SENSOR PROTEIN NARX-RELATED"/>
    <property type="match status" value="1"/>
</dbReference>
<dbReference type="Pfam" id="PF07696">
    <property type="entry name" value="7TMR-DISMED2"/>
    <property type="match status" value="1"/>
</dbReference>
<feature type="domain" description="7TM-DISM receptor extracellular" evidence="7">
    <location>
        <begin position="45"/>
        <end position="184"/>
    </location>
</feature>
<dbReference type="Gene3D" id="2.60.40.2380">
    <property type="match status" value="1"/>
</dbReference>
<dbReference type="Proteomes" id="UP000187941">
    <property type="component" value="Chromosome"/>
</dbReference>
<dbReference type="GO" id="GO:0000155">
    <property type="term" value="F:phosphorelay sensor kinase activity"/>
    <property type="evidence" value="ECO:0007669"/>
    <property type="project" value="InterPro"/>
</dbReference>